<evidence type="ECO:0000256" key="13">
    <source>
        <dbReference type="SAM" id="Phobius"/>
    </source>
</evidence>
<comment type="subcellular location">
    <subcellularLocation>
        <location evidence="2">Cell membrane</location>
        <topology evidence="2">Multi-pass membrane protein</topology>
    </subcellularLocation>
</comment>
<keyword evidence="8 13" id="KW-0812">Transmembrane</keyword>
<dbReference type="OrthoDB" id="9780160at2"/>
<dbReference type="CDD" id="cd13131">
    <property type="entry name" value="MATE_NorM_like"/>
    <property type="match status" value="1"/>
</dbReference>
<dbReference type="AlphaFoldDB" id="A0A0V8JDT4"/>
<feature type="transmembrane region" description="Helical" evidence="13">
    <location>
        <begin position="389"/>
        <end position="409"/>
    </location>
</feature>
<dbReference type="InterPro" id="IPR050222">
    <property type="entry name" value="MATE_MdtK"/>
</dbReference>
<evidence type="ECO:0000256" key="7">
    <source>
        <dbReference type="ARBA" id="ARBA00022475"/>
    </source>
</evidence>
<evidence type="ECO:0000256" key="1">
    <source>
        <dbReference type="ARBA" id="ARBA00003408"/>
    </source>
</evidence>
<feature type="transmembrane region" description="Helical" evidence="13">
    <location>
        <begin position="95"/>
        <end position="113"/>
    </location>
</feature>
<evidence type="ECO:0000256" key="10">
    <source>
        <dbReference type="ARBA" id="ARBA00023065"/>
    </source>
</evidence>
<evidence type="ECO:0000256" key="9">
    <source>
        <dbReference type="ARBA" id="ARBA00022989"/>
    </source>
</evidence>
<keyword evidence="7" id="KW-1003">Cell membrane</keyword>
<feature type="transmembrane region" description="Helical" evidence="13">
    <location>
        <begin position="358"/>
        <end position="377"/>
    </location>
</feature>
<evidence type="ECO:0000313" key="14">
    <source>
        <dbReference type="EMBL" id="KSU85303.1"/>
    </source>
</evidence>
<dbReference type="RefSeq" id="WP_061969975.1">
    <property type="nucleotide sequence ID" value="NZ_FMAV01000001.1"/>
</dbReference>
<dbReference type="PIRSF" id="PIRSF006603">
    <property type="entry name" value="DinF"/>
    <property type="match status" value="1"/>
</dbReference>
<feature type="transmembrane region" description="Helical" evidence="13">
    <location>
        <begin position="12"/>
        <end position="31"/>
    </location>
</feature>
<organism evidence="14 15">
    <name type="scientific">Fictibacillus enclensis</name>
    <dbReference type="NCBI Taxonomy" id="1017270"/>
    <lineage>
        <taxon>Bacteria</taxon>
        <taxon>Bacillati</taxon>
        <taxon>Bacillota</taxon>
        <taxon>Bacilli</taxon>
        <taxon>Bacillales</taxon>
        <taxon>Fictibacillaceae</taxon>
        <taxon>Fictibacillus</taxon>
    </lineage>
</organism>
<evidence type="ECO:0000256" key="3">
    <source>
        <dbReference type="ARBA" id="ARBA00010199"/>
    </source>
</evidence>
<keyword evidence="11 13" id="KW-0472">Membrane</keyword>
<feature type="transmembrane region" description="Helical" evidence="13">
    <location>
        <begin position="415"/>
        <end position="437"/>
    </location>
</feature>
<dbReference type="GO" id="GO:0042910">
    <property type="term" value="F:xenobiotic transmembrane transporter activity"/>
    <property type="evidence" value="ECO:0007669"/>
    <property type="project" value="InterPro"/>
</dbReference>
<feature type="transmembrane region" description="Helical" evidence="13">
    <location>
        <begin position="319"/>
        <end position="338"/>
    </location>
</feature>
<proteinExistence type="inferred from homology"/>
<evidence type="ECO:0000256" key="5">
    <source>
        <dbReference type="ARBA" id="ARBA00022448"/>
    </source>
</evidence>
<accession>A0A0V8JDT4</accession>
<sequence>MEKTQTLQQKALLFCRLVFPVLITQLGIYAMNFLDTVMSGHSGAAQLAGVAIGSSIWVPVFTGLSGILMALTPIVSQFNGAGKKDSVPGAVIQSLYLGLALAVAVILAGYFVLDPLLHAMHLDSTVSDVARGYLIALSTGIIPLFLYNVLRSFIDALGRTRVSMFVTVAALPVNALFNYLLIFGKWGFPELGGIGAGYATSITYWFIAVITFIIIHRVEPFSLYHVFHRFPAVSIHAWKEQLKIGIPIGFAIFFETSIFAAVTLLMSSFSTATIAAHQSAINFASFLYMLPLSISFALTIAVGYEIGAKRYSDAKQYSYLGMGTAVILALLCAGGLLLCREQVAGLYSSDPSVISLTKHFLLYAVFFQLSDAIAAPIQGALRGYKDVNVTLVLSLISYWVIGLPVGYILATSTSLAAFGYWVGLISGLAMGAILLYLRMAYIQKKQTKKTVSSAQ</sequence>
<evidence type="ECO:0000256" key="4">
    <source>
        <dbReference type="ARBA" id="ARBA00020268"/>
    </source>
</evidence>
<feature type="transmembrane region" description="Helical" evidence="13">
    <location>
        <begin position="51"/>
        <end position="75"/>
    </location>
</feature>
<evidence type="ECO:0000256" key="8">
    <source>
        <dbReference type="ARBA" id="ARBA00022692"/>
    </source>
</evidence>
<evidence type="ECO:0000256" key="2">
    <source>
        <dbReference type="ARBA" id="ARBA00004651"/>
    </source>
</evidence>
<feature type="transmembrane region" description="Helical" evidence="13">
    <location>
        <begin position="194"/>
        <end position="215"/>
    </location>
</feature>
<dbReference type="GO" id="GO:0006811">
    <property type="term" value="P:monoatomic ion transport"/>
    <property type="evidence" value="ECO:0007669"/>
    <property type="project" value="UniProtKB-KW"/>
</dbReference>
<dbReference type="GO" id="GO:0005886">
    <property type="term" value="C:plasma membrane"/>
    <property type="evidence" value="ECO:0007669"/>
    <property type="project" value="UniProtKB-SubCell"/>
</dbReference>
<feature type="transmembrane region" description="Helical" evidence="13">
    <location>
        <begin position="133"/>
        <end position="150"/>
    </location>
</feature>
<dbReference type="NCBIfam" id="TIGR00797">
    <property type="entry name" value="matE"/>
    <property type="match status" value="1"/>
</dbReference>
<evidence type="ECO:0000256" key="6">
    <source>
        <dbReference type="ARBA" id="ARBA00022449"/>
    </source>
</evidence>
<comment type="similarity">
    <text evidence="3">Belongs to the multi antimicrobial extrusion (MATE) (TC 2.A.66.1) family.</text>
</comment>
<keyword evidence="10" id="KW-0406">Ion transport</keyword>
<dbReference type="GO" id="GO:0015297">
    <property type="term" value="F:antiporter activity"/>
    <property type="evidence" value="ECO:0007669"/>
    <property type="project" value="UniProtKB-KW"/>
</dbReference>
<dbReference type="Pfam" id="PF01554">
    <property type="entry name" value="MatE"/>
    <property type="match status" value="2"/>
</dbReference>
<evidence type="ECO:0000256" key="12">
    <source>
        <dbReference type="ARBA" id="ARBA00031636"/>
    </source>
</evidence>
<protein>
    <recommendedName>
        <fullName evidence="4">Probable multidrug resistance protein NorM</fullName>
    </recommendedName>
    <alternativeName>
        <fullName evidence="12">Multidrug-efflux transporter</fullName>
    </alternativeName>
</protein>
<dbReference type="EMBL" id="LNQN01000001">
    <property type="protein sequence ID" value="KSU85303.1"/>
    <property type="molecule type" value="Genomic_DNA"/>
</dbReference>
<dbReference type="InterPro" id="IPR048279">
    <property type="entry name" value="MdtK-like"/>
</dbReference>
<reference evidence="14 15" key="1">
    <citation type="journal article" date="2014" name="Antonie Van Leeuwenhoek">
        <title>Fictibacillus enclensis sp. nov., isolated from marine sediment.</title>
        <authorList>
            <person name="Dastager S.G."/>
            <person name="Mawlankar R."/>
            <person name="Srinivasan K."/>
            <person name="Tang S.K."/>
            <person name="Lee J.C."/>
            <person name="Ramana V.V."/>
            <person name="Shouche Y.S."/>
        </authorList>
    </citation>
    <scope>NUCLEOTIDE SEQUENCE [LARGE SCALE GENOMIC DNA]</scope>
    <source>
        <strain evidence="14 15">NIO-1003</strain>
    </source>
</reference>
<comment type="function">
    <text evidence="1">Multidrug efflux pump.</text>
</comment>
<keyword evidence="5" id="KW-0813">Transport</keyword>
<gene>
    <name evidence="14" type="ORF">AS030_07290</name>
</gene>
<keyword evidence="9 13" id="KW-1133">Transmembrane helix</keyword>
<feature type="transmembrane region" description="Helical" evidence="13">
    <location>
        <begin position="286"/>
        <end position="307"/>
    </location>
</feature>
<feature type="transmembrane region" description="Helical" evidence="13">
    <location>
        <begin position="162"/>
        <end position="182"/>
    </location>
</feature>
<comment type="caution">
    <text evidence="14">The sequence shown here is derived from an EMBL/GenBank/DDBJ whole genome shotgun (WGS) entry which is preliminary data.</text>
</comment>
<keyword evidence="15" id="KW-1185">Reference proteome</keyword>
<feature type="transmembrane region" description="Helical" evidence="13">
    <location>
        <begin position="244"/>
        <end position="266"/>
    </location>
</feature>
<dbReference type="Proteomes" id="UP000054099">
    <property type="component" value="Unassembled WGS sequence"/>
</dbReference>
<keyword evidence="6" id="KW-0050">Antiport</keyword>
<dbReference type="PANTHER" id="PTHR43298:SF2">
    <property type="entry name" value="FMN_FAD EXPORTER YEEO-RELATED"/>
    <property type="match status" value="1"/>
</dbReference>
<evidence type="ECO:0000256" key="11">
    <source>
        <dbReference type="ARBA" id="ARBA00023136"/>
    </source>
</evidence>
<evidence type="ECO:0000313" key="15">
    <source>
        <dbReference type="Proteomes" id="UP000054099"/>
    </source>
</evidence>
<name>A0A0V8JDT4_9BACL</name>
<dbReference type="InterPro" id="IPR002528">
    <property type="entry name" value="MATE_fam"/>
</dbReference>
<dbReference type="PANTHER" id="PTHR43298">
    <property type="entry name" value="MULTIDRUG RESISTANCE PROTEIN NORM-RELATED"/>
    <property type="match status" value="1"/>
</dbReference>